<feature type="region of interest" description="Disordered" evidence="14">
    <location>
        <begin position="1"/>
        <end position="27"/>
    </location>
</feature>
<dbReference type="Gene3D" id="2.60.200.20">
    <property type="match status" value="1"/>
</dbReference>
<dbReference type="CDD" id="cd22665">
    <property type="entry name" value="FHA_MDC1"/>
    <property type="match status" value="1"/>
</dbReference>
<keyword evidence="18" id="KW-1185">Reference proteome</keyword>
<dbReference type="PROSITE" id="PS50006">
    <property type="entry name" value="FHA_DOMAIN"/>
    <property type="match status" value="1"/>
</dbReference>
<evidence type="ECO:0000256" key="14">
    <source>
        <dbReference type="SAM" id="MobiDB-lite"/>
    </source>
</evidence>
<evidence type="ECO:0000256" key="11">
    <source>
        <dbReference type="ARBA" id="ARBA00023204"/>
    </source>
</evidence>
<evidence type="ECO:0000256" key="4">
    <source>
        <dbReference type="ARBA" id="ARBA00022454"/>
    </source>
</evidence>
<dbReference type="Pfam" id="PF16770">
    <property type="entry name" value="RTT107_BRCT_5"/>
    <property type="match status" value="1"/>
</dbReference>
<dbReference type="InterPro" id="IPR036420">
    <property type="entry name" value="BRCT_dom_sf"/>
</dbReference>
<keyword evidence="8" id="KW-0227">DNA damage</keyword>
<evidence type="ECO:0000256" key="1">
    <source>
        <dbReference type="ARBA" id="ARBA00004123"/>
    </source>
</evidence>
<evidence type="ECO:0000256" key="7">
    <source>
        <dbReference type="ARBA" id="ARBA00022737"/>
    </source>
</evidence>
<dbReference type="InterPro" id="IPR008984">
    <property type="entry name" value="SMAD_FHA_dom_sf"/>
</dbReference>
<evidence type="ECO:0000256" key="6">
    <source>
        <dbReference type="ARBA" id="ARBA00022553"/>
    </source>
</evidence>
<keyword evidence="9" id="KW-0832">Ubl conjugation</keyword>
<feature type="region of interest" description="Disordered" evidence="14">
    <location>
        <begin position="477"/>
        <end position="536"/>
    </location>
</feature>
<organism evidence="17 18">
    <name type="scientific">Champsocephalus esox</name>
    <name type="common">pike icefish</name>
    <dbReference type="NCBI Taxonomy" id="159716"/>
    <lineage>
        <taxon>Eukaryota</taxon>
        <taxon>Metazoa</taxon>
        <taxon>Chordata</taxon>
        <taxon>Craniata</taxon>
        <taxon>Vertebrata</taxon>
        <taxon>Euteleostomi</taxon>
        <taxon>Actinopterygii</taxon>
        <taxon>Neopterygii</taxon>
        <taxon>Teleostei</taxon>
        <taxon>Neoteleostei</taxon>
        <taxon>Acanthomorphata</taxon>
        <taxon>Eupercaria</taxon>
        <taxon>Perciformes</taxon>
        <taxon>Notothenioidei</taxon>
        <taxon>Channichthyidae</taxon>
        <taxon>Champsocephalus</taxon>
    </lineage>
</organism>
<keyword evidence="6" id="KW-0597">Phosphoprotein</keyword>
<feature type="compositionally biased region" description="Acidic residues" evidence="14">
    <location>
        <begin position="358"/>
        <end position="370"/>
    </location>
</feature>
<feature type="domain" description="FHA" evidence="15">
    <location>
        <begin position="54"/>
        <end position="115"/>
    </location>
</feature>
<dbReference type="InterPro" id="IPR001357">
    <property type="entry name" value="BRCT_dom"/>
</dbReference>
<dbReference type="PROSITE" id="PS50172">
    <property type="entry name" value="BRCT"/>
    <property type="match status" value="1"/>
</dbReference>
<evidence type="ECO:0000256" key="3">
    <source>
        <dbReference type="ARBA" id="ARBA00015014"/>
    </source>
</evidence>
<feature type="compositionally biased region" description="Polar residues" evidence="14">
    <location>
        <begin position="244"/>
        <end position="261"/>
    </location>
</feature>
<protein>
    <recommendedName>
        <fullName evidence="3">Mediator of DNA damage checkpoint protein 1</fullName>
    </recommendedName>
</protein>
<dbReference type="Pfam" id="PF00498">
    <property type="entry name" value="FHA"/>
    <property type="match status" value="1"/>
</dbReference>
<keyword evidence="13" id="KW-0131">Cell cycle</keyword>
<evidence type="ECO:0000259" key="15">
    <source>
        <dbReference type="PROSITE" id="PS50006"/>
    </source>
</evidence>
<feature type="region of interest" description="Disordered" evidence="14">
    <location>
        <begin position="805"/>
        <end position="1139"/>
    </location>
</feature>
<evidence type="ECO:0000313" key="17">
    <source>
        <dbReference type="EMBL" id="KAK5891844.1"/>
    </source>
</evidence>
<comment type="subcellular location">
    <subcellularLocation>
        <location evidence="2">Chromosome</location>
    </subcellularLocation>
    <subcellularLocation>
        <location evidence="1">Nucleus</location>
    </subcellularLocation>
</comment>
<dbReference type="GO" id="GO:0005694">
    <property type="term" value="C:chromosome"/>
    <property type="evidence" value="ECO:0007669"/>
    <property type="project" value="UniProtKB-SubCell"/>
</dbReference>
<keyword evidence="11" id="KW-0234">DNA repair</keyword>
<dbReference type="Gene3D" id="3.40.50.10190">
    <property type="entry name" value="BRCT domain"/>
    <property type="match status" value="2"/>
</dbReference>
<feature type="compositionally biased region" description="Polar residues" evidence="14">
    <location>
        <begin position="199"/>
        <end position="211"/>
    </location>
</feature>
<evidence type="ECO:0000256" key="9">
    <source>
        <dbReference type="ARBA" id="ARBA00022843"/>
    </source>
</evidence>
<feature type="region of interest" description="Disordered" evidence="14">
    <location>
        <begin position="1197"/>
        <end position="1693"/>
    </location>
</feature>
<dbReference type="CDD" id="cd17744">
    <property type="entry name" value="BRCT_MDC1_rpt1"/>
    <property type="match status" value="1"/>
</dbReference>
<keyword evidence="4" id="KW-0158">Chromosome</keyword>
<feature type="compositionally biased region" description="Acidic residues" evidence="14">
    <location>
        <begin position="964"/>
        <end position="979"/>
    </location>
</feature>
<feature type="compositionally biased region" description="Acidic residues" evidence="14">
    <location>
        <begin position="308"/>
        <end position="322"/>
    </location>
</feature>
<feature type="region of interest" description="Disordered" evidence="14">
    <location>
        <begin position="180"/>
        <end position="460"/>
    </location>
</feature>
<feature type="region of interest" description="Disordered" evidence="14">
    <location>
        <begin position="1889"/>
        <end position="1909"/>
    </location>
</feature>
<dbReference type="SUPFAM" id="SSF52113">
    <property type="entry name" value="BRCT domain"/>
    <property type="match status" value="1"/>
</dbReference>
<evidence type="ECO:0000256" key="2">
    <source>
        <dbReference type="ARBA" id="ARBA00004286"/>
    </source>
</evidence>
<feature type="compositionally biased region" description="Polar residues" evidence="14">
    <location>
        <begin position="936"/>
        <end position="948"/>
    </location>
</feature>
<evidence type="ECO:0000256" key="13">
    <source>
        <dbReference type="ARBA" id="ARBA00023306"/>
    </source>
</evidence>
<feature type="compositionally biased region" description="Acidic residues" evidence="14">
    <location>
        <begin position="1016"/>
        <end position="1026"/>
    </location>
</feature>
<feature type="compositionally biased region" description="Acidic residues" evidence="14">
    <location>
        <begin position="858"/>
        <end position="868"/>
    </location>
</feature>
<dbReference type="GO" id="GO:0006281">
    <property type="term" value="P:DNA repair"/>
    <property type="evidence" value="ECO:0007669"/>
    <property type="project" value="UniProtKB-KW"/>
</dbReference>
<dbReference type="Pfam" id="PF16589">
    <property type="entry name" value="BRCT_2"/>
    <property type="match status" value="1"/>
</dbReference>
<dbReference type="SMART" id="SM00292">
    <property type="entry name" value="BRCT"/>
    <property type="match status" value="1"/>
</dbReference>
<feature type="domain" description="BRCT" evidence="16">
    <location>
        <begin position="1700"/>
        <end position="1778"/>
    </location>
</feature>
<dbReference type="InterPro" id="IPR000253">
    <property type="entry name" value="FHA_dom"/>
</dbReference>
<feature type="compositionally biased region" description="Polar residues" evidence="14">
    <location>
        <begin position="1030"/>
        <end position="1040"/>
    </location>
</feature>
<keyword evidence="12" id="KW-0539">Nucleus</keyword>
<feature type="compositionally biased region" description="Acidic residues" evidence="14">
    <location>
        <begin position="12"/>
        <end position="23"/>
    </location>
</feature>
<feature type="compositionally biased region" description="Acidic residues" evidence="14">
    <location>
        <begin position="813"/>
        <end position="827"/>
    </location>
</feature>
<feature type="compositionally biased region" description="Acidic residues" evidence="14">
    <location>
        <begin position="1265"/>
        <end position="1274"/>
    </location>
</feature>
<evidence type="ECO:0000256" key="8">
    <source>
        <dbReference type="ARBA" id="ARBA00022763"/>
    </source>
</evidence>
<feature type="compositionally biased region" description="Basic and acidic residues" evidence="14">
    <location>
        <begin position="1536"/>
        <end position="1550"/>
    </location>
</feature>
<feature type="compositionally biased region" description="Basic and acidic residues" evidence="14">
    <location>
        <begin position="490"/>
        <end position="499"/>
    </location>
</feature>
<reference evidence="17 18" key="1">
    <citation type="journal article" date="2023" name="Mol. Biol. Evol.">
        <title>Genomics of Secondarily Temperate Adaptation in the Only Non-Antarctic Icefish.</title>
        <authorList>
            <person name="Rivera-Colon A.G."/>
            <person name="Rayamajhi N."/>
            <person name="Minhas B.F."/>
            <person name="Madrigal G."/>
            <person name="Bilyk K.T."/>
            <person name="Yoon V."/>
            <person name="Hune M."/>
            <person name="Gregory S."/>
            <person name="Cheng C.H.C."/>
            <person name="Catchen J.M."/>
        </authorList>
    </citation>
    <scope>NUCLEOTIDE SEQUENCE [LARGE SCALE GENOMIC DNA]</scope>
    <source>
        <strain evidence="17">JC2023a</strain>
    </source>
</reference>
<feature type="region of interest" description="Disordered" evidence="14">
    <location>
        <begin position="572"/>
        <end position="611"/>
    </location>
</feature>
<feature type="compositionally biased region" description="Basic and acidic residues" evidence="14">
    <location>
        <begin position="1087"/>
        <end position="1139"/>
    </location>
</feature>
<feature type="compositionally biased region" description="Polar residues" evidence="14">
    <location>
        <begin position="998"/>
        <end position="1014"/>
    </location>
</feature>
<feature type="compositionally biased region" description="Acidic residues" evidence="14">
    <location>
        <begin position="480"/>
        <end position="489"/>
    </location>
</feature>
<keyword evidence="10" id="KW-0007">Acetylation</keyword>
<feature type="compositionally biased region" description="Basic residues" evidence="14">
    <location>
        <begin position="1281"/>
        <end position="1290"/>
    </location>
</feature>
<feature type="compositionally biased region" description="Acidic residues" evidence="14">
    <location>
        <begin position="396"/>
        <end position="406"/>
    </location>
</feature>
<dbReference type="GO" id="GO:0005634">
    <property type="term" value="C:nucleus"/>
    <property type="evidence" value="ECO:0007669"/>
    <property type="project" value="UniProtKB-SubCell"/>
</dbReference>
<evidence type="ECO:0000256" key="10">
    <source>
        <dbReference type="ARBA" id="ARBA00022990"/>
    </source>
</evidence>
<dbReference type="CDD" id="cd18441">
    <property type="entry name" value="BRCT_MDC1_rpt2"/>
    <property type="match status" value="1"/>
</dbReference>
<feature type="compositionally biased region" description="Acidic residues" evidence="14">
    <location>
        <begin position="1045"/>
        <end position="1055"/>
    </location>
</feature>
<keyword evidence="7" id="KW-0677">Repeat</keyword>
<name>A0AAN8GTU7_9TELE</name>
<evidence type="ECO:0000256" key="12">
    <source>
        <dbReference type="ARBA" id="ARBA00023242"/>
    </source>
</evidence>
<evidence type="ECO:0000259" key="16">
    <source>
        <dbReference type="PROSITE" id="PS50172"/>
    </source>
</evidence>
<feature type="compositionally biased region" description="Basic and acidic residues" evidence="14">
    <location>
        <begin position="1197"/>
        <end position="1264"/>
    </location>
</feature>
<dbReference type="SUPFAM" id="SSF49879">
    <property type="entry name" value="SMAD/FHA domain"/>
    <property type="match status" value="1"/>
</dbReference>
<dbReference type="EMBL" id="JAULUE010002055">
    <property type="protein sequence ID" value="KAK5891844.1"/>
    <property type="molecule type" value="Genomic_DNA"/>
</dbReference>
<feature type="compositionally biased region" description="Low complexity" evidence="14">
    <location>
        <begin position="1322"/>
        <end position="1341"/>
    </location>
</feature>
<dbReference type="PANTHER" id="PTHR23196">
    <property type="entry name" value="PAX TRANSCRIPTION ACTIVATION DOMAIN INTERACTING PROTEIN"/>
    <property type="match status" value="1"/>
</dbReference>
<proteinExistence type="predicted"/>
<feature type="compositionally biased region" description="Low complexity" evidence="14">
    <location>
        <begin position="1467"/>
        <end position="1480"/>
    </location>
</feature>
<feature type="compositionally biased region" description="Low complexity" evidence="14">
    <location>
        <begin position="1291"/>
        <end position="1300"/>
    </location>
</feature>
<feature type="compositionally biased region" description="Low complexity" evidence="14">
    <location>
        <begin position="1398"/>
        <end position="1412"/>
    </location>
</feature>
<feature type="compositionally biased region" description="Polar residues" evidence="14">
    <location>
        <begin position="830"/>
        <end position="853"/>
    </location>
</feature>
<dbReference type="Proteomes" id="UP001335648">
    <property type="component" value="Unassembled WGS sequence"/>
</dbReference>
<dbReference type="PANTHER" id="PTHR23196:SF34">
    <property type="entry name" value="MEDIATOR OF DNA DAMAGE CHECKPOINT PROTEIN 1"/>
    <property type="match status" value="1"/>
</dbReference>
<feature type="compositionally biased region" description="Pro residues" evidence="14">
    <location>
        <begin position="1383"/>
        <end position="1395"/>
    </location>
</feature>
<gene>
    <name evidence="17" type="ORF">CesoFtcFv8_012281</name>
</gene>
<accession>A0AAN8GTU7</accession>
<evidence type="ECO:0000256" key="5">
    <source>
        <dbReference type="ARBA" id="ARBA00022499"/>
    </source>
</evidence>
<feature type="compositionally biased region" description="Acidic residues" evidence="14">
    <location>
        <begin position="437"/>
        <end position="446"/>
    </location>
</feature>
<dbReference type="InterPro" id="IPR051579">
    <property type="entry name" value="DDR_Transcriptional_Reg"/>
</dbReference>
<keyword evidence="5" id="KW-1017">Isopeptide bond</keyword>
<sequence>MDATQRICDSILESDEEDHEDESENKRGRPLAKLCILKNAHIPETEVPLFLGENALGRDPNSCAVPLIAPSISKQHATICLSVYRKRGRHSEVDIQALVWDQGSMNGTRKGQMKLTPNVRYALSERDSLVVADIPCQYVSCAENAVSSQGDARTPVSRHSGVKATLLHATSTGGKKYVNGGTGARVSLPDQEDTMKTPGVTTVLSFEQTPTYPEESLVPESDSDSDGERGKRRRKAIVSDSDSHTSSPRCSTFLSPTNKTVPESEDESTITPSSSTKNRPRRHVSFSLEETDMDAGRQLLDNKKTVEIADDSAEEEHGEEESEQHVPPVKTGSNVRLTGQDPEFTPSVFTDPIPVFDMDSDTDEEEEEEGACPVTLTTNQQADQPPDTAQFHMDSDTDVDEDDEALDQVPKSVPSSADHDKPHVIAVIQPEGVTMDSDTDVDDDAMSDAATNAKPPSLLSTQTADSAFSTQVENVHLDSDTDVDEEEEMERGTHNKYPEIDETAPDSLQLDGDTDGEAIPAPALGEPASLSESCTAAQPGADLDILSDSDADEEEDSALFIALVVLDVSVDPGTSGEADPDVGESAVPPAGDAADLKEDSDTDVEDAAESQIPSLQREMAPGLLAPLQQNCSTPVPLTEGGLEDMDTQAFFTPSAVPYRRAVAPAVRRMVLSASSGSQEDEDLVMAETQSFVLQTRGRQAFSLESSGDEQSSREASFQFALSDSIHLQGQALAMENTQTFVGGDVSVSMEDTQAYAVVSNADGTSLESDPNLEATQAYGKEAEPAGCSVTSAKESQVDFDLKDTQEFISMPDSDSEDDTDDEDDDDESRNTATAATQAFDVPTSSTLAMSETQLMPVFEEDESSDEDNLFSSVLQVKRDGDGEADQPQKKHHSEALSVAETQPMHKSDDEESDDEDSIPGPRKRKAKPPQLDEEPTQTLSNSELSLETQPMHMGVSETQPMATSEDEESDDEESDDEDSMPGPRKRRAKPLQLDEEPTQTLSNSELSAVQTQPMDGNEEGESDEGETPPLASSSDVSAVETQPAGEDEEIDDEEDSILRPRKRKAKPLQIQEEGTQPLTSSEEREDQSERERKEEQERLESEKTEREEMERMEREANERVEKEEQETLKRENERIEKAEEMERLERERIEREEDMERLERERIQREEEMERLERERIQREEEMERLERERIQREEEMERLERERIQREEEMERLERERREMERKEKEEKEKLEVAKRELGERLERIEQEHQAKLEREAKEKEEGDGLEEEEEKQEEEKKSKPPARSRRATRATTAAPPRSAEAEADFTSANDDVPARRTRSRSNSSNSVSSERSTSSVSSLGGRGRGRGAKRGSSAPPPAASTRGTDRRRRNTVSTQQDTNDAPPPPPPPLPPPGTQSRSKVSSCSVSSQSRGGRGGGRQRGRGGKTEPIPAINIQSEQIVDPTPAARGRKSRRGEQLPQEVDTEQADPQQADPQQAPTTRGRRRANVSEPNAAERQDNSSQGCASGESPLPKRTVRGRAVQSETVEAPAAPAGSEGDREVGKGRKRDLEEANTEEASSSGSHKVFPGKREAPAPEEAGGTNDETPVPAKRRGRASNAQANKVAGVSSAKVEGSEESETREEVPVQKRGRGRPSVAQRKMKEEQEESGLSVDRAEASEPQTPTSAASRKRQALADSSPVAKTPRSSSASPGGRLRSVSHAYKVLFTGVVDEEGERVLARLGGRLAKGVADMNCLVTDKVRRTVKFLCAVAKGVPIVTTHWLEKSCKAGSFLSPNEFAVEDPEQENRFSFCLQESLRIASSQPLLQGYHIHVTESVQPEPVQMKDIIFCSGATLLPKMPSSPKPQTFVISCEEDLSLCGPALSASLPVFTAEFLLTGILQQRLDHQTHRLSAAAHSLQPAGGRGRGRKKT</sequence>
<comment type="caution">
    <text evidence="17">The sequence shown here is derived from an EMBL/GenBank/DDBJ whole genome shotgun (WGS) entry which is preliminary data.</text>
</comment>
<evidence type="ECO:0000313" key="18">
    <source>
        <dbReference type="Proteomes" id="UP001335648"/>
    </source>
</evidence>